<evidence type="ECO:0000256" key="1">
    <source>
        <dbReference type="ARBA" id="ARBA00008408"/>
    </source>
</evidence>
<dbReference type="InterPro" id="IPR013079">
    <property type="entry name" value="6Phosfructo_kin"/>
</dbReference>
<dbReference type="Pfam" id="PF01591">
    <property type="entry name" value="6PF2K"/>
    <property type="match status" value="1"/>
</dbReference>
<feature type="domain" description="6-phosphofructo-2-kinase" evidence="7">
    <location>
        <begin position="11"/>
        <end position="225"/>
    </location>
</feature>
<comment type="caution">
    <text evidence="8">The sequence shown here is derived from an EMBL/GenBank/DDBJ whole genome shotgun (WGS) entry which is preliminary data.</text>
</comment>
<dbReference type="Proteomes" id="UP000193689">
    <property type="component" value="Unassembled WGS sequence"/>
</dbReference>
<dbReference type="AlphaFoldDB" id="A0A1Y2DY97"/>
<dbReference type="RefSeq" id="XP_040715692.1">
    <property type="nucleotide sequence ID" value="XM_040863884.1"/>
</dbReference>
<evidence type="ECO:0000313" key="9">
    <source>
        <dbReference type="Proteomes" id="UP000193689"/>
    </source>
</evidence>
<dbReference type="GeneID" id="63780096"/>
<dbReference type="FunFam" id="3.40.50.300:FF:000644">
    <property type="entry name" value="GpmB, Fructose-2,6-bisphosphatase"/>
    <property type="match status" value="1"/>
</dbReference>
<dbReference type="CDD" id="cd07067">
    <property type="entry name" value="HP_PGM_like"/>
    <property type="match status" value="1"/>
</dbReference>
<feature type="binding site" evidence="6">
    <location>
        <begin position="232"/>
        <end position="239"/>
    </location>
    <ligand>
        <name>substrate</name>
    </ligand>
</feature>
<feature type="binding site" evidence="6">
    <location>
        <position position="284"/>
    </location>
    <ligand>
        <name>substrate</name>
    </ligand>
</feature>
<dbReference type="PRINTS" id="PR00991">
    <property type="entry name" value="6PFRUCTKNASE"/>
</dbReference>
<comment type="similarity">
    <text evidence="1">In the C-terminal section; belongs to the phosphoglycerate mutase family.</text>
</comment>
<dbReference type="InterPro" id="IPR003094">
    <property type="entry name" value="6Pfruct_kin"/>
</dbReference>
<dbReference type="SUPFAM" id="SSF53254">
    <property type="entry name" value="Phosphoglycerate mutase-like"/>
    <property type="match status" value="1"/>
</dbReference>
<sequence>MAPGTNGRGVQVEDTKICVVMVGLPARGKSYIAQKAQRYLQWLSIDAKTFNVGNYRRTDAPQPSAEFFEMGNAEGERRRRAAAEAAMADMLSWFRQGGVIGILDATNSTKDRRRWVVDTCAREGIEVLFVESKSDNEDLIMANIRDVKTTSPDYKGQDPEKAAMDFRNRIKNYEKVYKTIDGDGDESDYTYLKIMDVGGQVIINRIQDYLQSRVVYYLMNLHIRPRSVWLSRHGESLYNLDGRIGGDADLSPRGHKYAQKLPELVRKSVGSDRPLTVWTSTLKRTIATARYLPDNYNQLQWKALDELDAGVCDGMTYQEIKDVYPEDFIARDEDKYNYRYRGGESYRDVVIRLEPIIMELERSEDILIVTHQAILRCIYAYFMKKDQSRSPWLNVPLHSLIKLTPRAYGTDEERYQADIPAVSTWRGKGSTAKHEDPAADATV</sequence>
<dbReference type="PANTHER" id="PTHR10606:SF44">
    <property type="entry name" value="6-PHOSPHOFRUCTO 2-KINASE_FRUCTOSE 2,6-BISPHOSPHATASE LONG FORM"/>
    <property type="match status" value="1"/>
</dbReference>
<dbReference type="PIRSF" id="PIRSF000709">
    <property type="entry name" value="6PFK_2-Ptase"/>
    <property type="match status" value="1"/>
</dbReference>
<name>A0A1Y2DY97_9PEZI</name>
<dbReference type="EMBL" id="MCFJ01000007">
    <property type="protein sequence ID" value="ORY64278.1"/>
    <property type="molecule type" value="Genomic_DNA"/>
</dbReference>
<dbReference type="Gene3D" id="3.40.50.1240">
    <property type="entry name" value="Phosphoglycerate mutase-like"/>
    <property type="match status" value="1"/>
</dbReference>
<evidence type="ECO:0000256" key="4">
    <source>
        <dbReference type="ARBA" id="ARBA00022801"/>
    </source>
</evidence>
<dbReference type="Pfam" id="PF00300">
    <property type="entry name" value="His_Phos_1"/>
    <property type="match status" value="1"/>
</dbReference>
<dbReference type="GO" id="GO:0006006">
    <property type="term" value="P:glucose metabolic process"/>
    <property type="evidence" value="ECO:0007669"/>
    <property type="project" value="EnsemblFungi"/>
</dbReference>
<dbReference type="SMART" id="SM00855">
    <property type="entry name" value="PGAM"/>
    <property type="match status" value="1"/>
</dbReference>
<gene>
    <name evidence="8" type="ORF">BCR38DRAFT_485425</name>
</gene>
<keyword evidence="8" id="KW-0418">Kinase</keyword>
<keyword evidence="3" id="KW-0547">Nucleotide-binding</keyword>
<dbReference type="STRING" id="1141098.A0A1Y2DY97"/>
<evidence type="ECO:0000313" key="8">
    <source>
        <dbReference type="EMBL" id="ORY64278.1"/>
    </source>
</evidence>
<dbReference type="Gene3D" id="3.40.50.300">
    <property type="entry name" value="P-loop containing nucleotide triphosphate hydrolases"/>
    <property type="match status" value="1"/>
</dbReference>
<dbReference type="EC" id="3.1.3.46" evidence="2"/>
<keyword evidence="4" id="KW-0378">Hydrolase</keyword>
<accession>A0A1Y2DY97</accession>
<reference evidence="8 9" key="1">
    <citation type="submission" date="2016-07" db="EMBL/GenBank/DDBJ databases">
        <title>Pervasive Adenine N6-methylation of Active Genes in Fungi.</title>
        <authorList>
            <consortium name="DOE Joint Genome Institute"/>
            <person name="Mondo S.J."/>
            <person name="Dannebaum R.O."/>
            <person name="Kuo R.C."/>
            <person name="Labutti K."/>
            <person name="Haridas S."/>
            <person name="Kuo A."/>
            <person name="Salamov A."/>
            <person name="Ahrendt S.R."/>
            <person name="Lipzen A."/>
            <person name="Sullivan W."/>
            <person name="Andreopoulos W.B."/>
            <person name="Clum A."/>
            <person name="Lindquist E."/>
            <person name="Daum C."/>
            <person name="Ramamoorthy G.K."/>
            <person name="Gryganskyi A."/>
            <person name="Culley D."/>
            <person name="Magnuson J.K."/>
            <person name="James T.Y."/>
            <person name="O'Malley M.A."/>
            <person name="Stajich J.E."/>
            <person name="Spatafora J.W."/>
            <person name="Visel A."/>
            <person name="Grigoriev I.V."/>
        </authorList>
    </citation>
    <scope>NUCLEOTIDE SEQUENCE [LARGE SCALE GENOMIC DNA]</scope>
    <source>
        <strain evidence="8 9">CBS 129021</strain>
    </source>
</reference>
<dbReference type="InterPro" id="IPR001345">
    <property type="entry name" value="PG/BPGM_mutase_AS"/>
</dbReference>
<dbReference type="InParanoid" id="A0A1Y2DY97"/>
<dbReference type="SUPFAM" id="SSF52540">
    <property type="entry name" value="P-loop containing nucleoside triphosphate hydrolases"/>
    <property type="match status" value="1"/>
</dbReference>
<dbReference type="FunFam" id="3.40.50.1240:FF:000005">
    <property type="entry name" value="GpmB, Fructose-2,6-bisphosphatase"/>
    <property type="match status" value="1"/>
</dbReference>
<dbReference type="GO" id="GO:0006000">
    <property type="term" value="P:fructose metabolic process"/>
    <property type="evidence" value="ECO:0007669"/>
    <property type="project" value="InterPro"/>
</dbReference>
<evidence type="ECO:0000256" key="2">
    <source>
        <dbReference type="ARBA" id="ARBA00013067"/>
    </source>
</evidence>
<dbReference type="PROSITE" id="PS00175">
    <property type="entry name" value="PG_MUTASE"/>
    <property type="match status" value="1"/>
</dbReference>
<dbReference type="GO" id="GO:0006003">
    <property type="term" value="P:fructose 2,6-bisphosphate metabolic process"/>
    <property type="evidence" value="ECO:0007669"/>
    <property type="project" value="InterPro"/>
</dbReference>
<dbReference type="GO" id="GO:0005829">
    <property type="term" value="C:cytosol"/>
    <property type="evidence" value="ECO:0007669"/>
    <property type="project" value="TreeGrafter"/>
</dbReference>
<dbReference type="GO" id="GO:0005524">
    <property type="term" value="F:ATP binding"/>
    <property type="evidence" value="ECO:0007669"/>
    <property type="project" value="UniProtKB-KW"/>
</dbReference>
<proteinExistence type="inferred from homology"/>
<dbReference type="OrthoDB" id="267323at2759"/>
<keyword evidence="8" id="KW-0808">Transferase</keyword>
<evidence type="ECO:0000256" key="6">
    <source>
        <dbReference type="PIRSR" id="PIRSR613078-2"/>
    </source>
</evidence>
<dbReference type="FunCoup" id="A0A1Y2DY97">
    <property type="interactions" value="467"/>
</dbReference>
<dbReference type="GO" id="GO:0004331">
    <property type="term" value="F:fructose-2,6-bisphosphate 2-phosphatase activity"/>
    <property type="evidence" value="ECO:0007669"/>
    <property type="project" value="UniProtKB-EC"/>
</dbReference>
<protein>
    <recommendedName>
        <fullName evidence="2">fructose-2,6-bisphosphate 2-phosphatase</fullName>
        <ecNumber evidence="2">3.1.3.46</ecNumber>
    </recommendedName>
</protein>
<organism evidence="8 9">
    <name type="scientific">Pseudomassariella vexata</name>
    <dbReference type="NCBI Taxonomy" id="1141098"/>
    <lineage>
        <taxon>Eukaryota</taxon>
        <taxon>Fungi</taxon>
        <taxon>Dikarya</taxon>
        <taxon>Ascomycota</taxon>
        <taxon>Pezizomycotina</taxon>
        <taxon>Sordariomycetes</taxon>
        <taxon>Xylariomycetidae</taxon>
        <taxon>Amphisphaeriales</taxon>
        <taxon>Pseudomassariaceae</taxon>
        <taxon>Pseudomassariella</taxon>
    </lineage>
</organism>
<dbReference type="InterPro" id="IPR027417">
    <property type="entry name" value="P-loop_NTPase"/>
</dbReference>
<evidence type="ECO:0000259" key="7">
    <source>
        <dbReference type="Pfam" id="PF01591"/>
    </source>
</evidence>
<dbReference type="GO" id="GO:0003873">
    <property type="term" value="F:6-phosphofructo-2-kinase activity"/>
    <property type="evidence" value="ECO:0007669"/>
    <property type="project" value="InterPro"/>
</dbReference>
<dbReference type="PANTHER" id="PTHR10606">
    <property type="entry name" value="6-PHOSPHOFRUCTO-2-KINASE/FRUCTOSE-2,6-BISPHOSPHATASE"/>
    <property type="match status" value="1"/>
</dbReference>
<keyword evidence="5" id="KW-0067">ATP-binding</keyword>
<keyword evidence="9" id="KW-1185">Reference proteome</keyword>
<evidence type="ECO:0000256" key="5">
    <source>
        <dbReference type="ARBA" id="ARBA00022840"/>
    </source>
</evidence>
<dbReference type="InterPro" id="IPR029033">
    <property type="entry name" value="His_PPase_superfam"/>
</dbReference>
<dbReference type="InterPro" id="IPR013078">
    <property type="entry name" value="His_Pase_superF_clade-1"/>
</dbReference>
<evidence type="ECO:0000256" key="3">
    <source>
        <dbReference type="ARBA" id="ARBA00022741"/>
    </source>
</evidence>